<evidence type="ECO:0000256" key="2">
    <source>
        <dbReference type="ARBA" id="ARBA00022475"/>
    </source>
</evidence>
<dbReference type="InterPro" id="IPR003706">
    <property type="entry name" value="CstA_N"/>
</dbReference>
<evidence type="ECO:0000313" key="8">
    <source>
        <dbReference type="EMBL" id="HEF87307.1"/>
    </source>
</evidence>
<feature type="transmembrane region" description="Helical" evidence="6">
    <location>
        <begin position="296"/>
        <end position="315"/>
    </location>
</feature>
<comment type="subcellular location">
    <subcellularLocation>
        <location evidence="1">Cell membrane</location>
        <topology evidence="1">Multi-pass membrane protein</topology>
    </subcellularLocation>
</comment>
<dbReference type="InterPro" id="IPR051605">
    <property type="entry name" value="CstA"/>
</dbReference>
<dbReference type="Pfam" id="PF02554">
    <property type="entry name" value="CstA"/>
    <property type="match status" value="1"/>
</dbReference>
<feature type="transmembrane region" description="Helical" evidence="6">
    <location>
        <begin position="336"/>
        <end position="361"/>
    </location>
</feature>
<accession>A0A7C2G143</accession>
<dbReference type="PANTHER" id="PTHR30252:SF0">
    <property type="entry name" value="PEPTIDE TRANSPORTER CSTA"/>
    <property type="match status" value="1"/>
</dbReference>
<evidence type="ECO:0000256" key="6">
    <source>
        <dbReference type="SAM" id="Phobius"/>
    </source>
</evidence>
<name>A0A7C2G143_9CREN</name>
<dbReference type="PANTHER" id="PTHR30252">
    <property type="entry name" value="INNER MEMBRANE PEPTIDE TRANSPORTER"/>
    <property type="match status" value="1"/>
</dbReference>
<keyword evidence="2" id="KW-1003">Cell membrane</keyword>
<comment type="caution">
    <text evidence="8">The sequence shown here is derived from an EMBL/GenBank/DDBJ whole genome shotgun (WGS) entry which is preliminary data.</text>
</comment>
<keyword evidence="4 6" id="KW-1133">Transmembrane helix</keyword>
<dbReference type="GO" id="GO:0009267">
    <property type="term" value="P:cellular response to starvation"/>
    <property type="evidence" value="ECO:0007669"/>
    <property type="project" value="InterPro"/>
</dbReference>
<keyword evidence="5 6" id="KW-0472">Membrane</keyword>
<proteinExistence type="predicted"/>
<feature type="transmembrane region" description="Helical" evidence="6">
    <location>
        <begin position="186"/>
        <end position="205"/>
    </location>
</feature>
<dbReference type="AlphaFoldDB" id="A0A7C2G143"/>
<feature type="transmembrane region" description="Helical" evidence="6">
    <location>
        <begin position="472"/>
        <end position="491"/>
    </location>
</feature>
<dbReference type="EMBL" id="DSJT01000019">
    <property type="protein sequence ID" value="HEF87307.1"/>
    <property type="molecule type" value="Genomic_DNA"/>
</dbReference>
<feature type="transmembrane region" description="Helical" evidence="6">
    <location>
        <begin position="422"/>
        <end position="443"/>
    </location>
</feature>
<reference evidence="8" key="1">
    <citation type="journal article" date="2020" name="mSystems">
        <title>Genome- and Community-Level Interaction Insights into Carbon Utilization and Element Cycling Functions of Hydrothermarchaeota in Hydrothermal Sediment.</title>
        <authorList>
            <person name="Zhou Z."/>
            <person name="Liu Y."/>
            <person name="Xu W."/>
            <person name="Pan J."/>
            <person name="Luo Z.H."/>
            <person name="Li M."/>
        </authorList>
    </citation>
    <scope>NUCLEOTIDE SEQUENCE [LARGE SCALE GENOMIC DNA]</scope>
    <source>
        <strain evidence="8">SpSt-23</strain>
    </source>
</reference>
<feature type="transmembrane region" description="Helical" evidence="6">
    <location>
        <begin position="128"/>
        <end position="148"/>
    </location>
</feature>
<evidence type="ECO:0000256" key="4">
    <source>
        <dbReference type="ARBA" id="ARBA00022989"/>
    </source>
</evidence>
<protein>
    <submittedName>
        <fullName evidence="8">Carbon starvation protein A</fullName>
    </submittedName>
</protein>
<feature type="domain" description="CstA N-terminal" evidence="7">
    <location>
        <begin position="1"/>
        <end position="558"/>
    </location>
</feature>
<feature type="transmembrane region" description="Helical" evidence="6">
    <location>
        <begin position="84"/>
        <end position="107"/>
    </location>
</feature>
<evidence type="ECO:0000256" key="1">
    <source>
        <dbReference type="ARBA" id="ARBA00004651"/>
    </source>
</evidence>
<feature type="transmembrane region" description="Helical" evidence="6">
    <location>
        <begin position="154"/>
        <end position="174"/>
    </location>
</feature>
<feature type="transmembrane region" description="Helical" evidence="6">
    <location>
        <begin position="543"/>
        <end position="568"/>
    </location>
</feature>
<sequence>MLILLVVLVIYGLAYIFYGKKILEQRVTRADPRRPTPAISKFDGVDYVPANKYVLYGHHFASIAGAGPITGPALALNWGWGLPLIWVLFGNVFIGAVHDYLAIMASVRHGGLSVMSISESTMGRKARYVFLAYTWFALILVLAAFLSVASSTFISVPSAATVAVFYMPLALLFGVMVYRLGVNVKVATVIALVLEVVLIYASYYTQLVMPGNEPVPYQTWVVILAVYSFIAASLPVWFLLQPRDYLNAYLLWGFVALAVLAPLAIPLIGLTGPVITSFVAKGATIGAIGDAAKADIAWFWPTVPLTIACGALSGFHSVVGSGTTSKQLANELDALLVGYGGMLTEGAVSSLAVILPAAIVWDFSAFASNAGLTTATLLNAGLNVTANPTVLNLAGTSRFYTSYGLVQALMWSRLLGVENFPALYKGFSTFAAWALSAFVLTTLDTANRLARFAWVELFDWVKPRNPGAYRVIANRLVASLIPVLLGAVMALPQVTDPLTGKPIYAYQLIWPAFSGTNQLLAAIALLTEALWVYAILKVRGKVSLLITAPAAFLWVTVTSALFIWLFLVVPSLPVLYIATTGLIVAVSLALDIALILLFVKSLRHASAQA</sequence>
<feature type="transmembrane region" description="Helical" evidence="6">
    <location>
        <begin position="518"/>
        <end position="536"/>
    </location>
</feature>
<feature type="transmembrane region" description="Helical" evidence="6">
    <location>
        <begin position="217"/>
        <end position="240"/>
    </location>
</feature>
<organism evidence="8">
    <name type="scientific">Thermosphaera aggregans</name>
    <dbReference type="NCBI Taxonomy" id="54254"/>
    <lineage>
        <taxon>Archaea</taxon>
        <taxon>Thermoproteota</taxon>
        <taxon>Thermoprotei</taxon>
        <taxon>Desulfurococcales</taxon>
        <taxon>Desulfurococcaceae</taxon>
        <taxon>Thermosphaera</taxon>
    </lineage>
</organism>
<dbReference type="GO" id="GO:0005886">
    <property type="term" value="C:plasma membrane"/>
    <property type="evidence" value="ECO:0007669"/>
    <property type="project" value="UniProtKB-SubCell"/>
</dbReference>
<feature type="transmembrane region" description="Helical" evidence="6">
    <location>
        <begin position="574"/>
        <end position="599"/>
    </location>
</feature>
<gene>
    <name evidence="8" type="ORF">ENP55_03260</name>
</gene>
<evidence type="ECO:0000256" key="5">
    <source>
        <dbReference type="ARBA" id="ARBA00023136"/>
    </source>
</evidence>
<keyword evidence="3 6" id="KW-0812">Transmembrane</keyword>
<feature type="transmembrane region" description="Helical" evidence="6">
    <location>
        <begin position="249"/>
        <end position="276"/>
    </location>
</feature>
<evidence type="ECO:0000259" key="7">
    <source>
        <dbReference type="Pfam" id="PF02554"/>
    </source>
</evidence>
<evidence type="ECO:0000256" key="3">
    <source>
        <dbReference type="ARBA" id="ARBA00022692"/>
    </source>
</evidence>